<name>A0A7G9YCG8_9EURY</name>
<gene>
    <name evidence="2" type="primary">filR1</name>
    <name evidence="3" type="ORF">GNFHAPIE_00018</name>
    <name evidence="2" type="ORF">IKJKAPDM_00012</name>
</gene>
<feature type="domain" description="Methanogenesis regulatory protein FilR1 middle" evidence="1">
    <location>
        <begin position="133"/>
        <end position="262"/>
    </location>
</feature>
<organism evidence="2">
    <name type="scientific">Candidatus Methanogaster sp. ANME-2c ERB4</name>
    <dbReference type="NCBI Taxonomy" id="2759911"/>
    <lineage>
        <taxon>Archaea</taxon>
        <taxon>Methanobacteriati</taxon>
        <taxon>Methanobacteriota</taxon>
        <taxon>Stenosarchaea group</taxon>
        <taxon>Methanomicrobia</taxon>
        <taxon>Methanosarcinales</taxon>
        <taxon>ANME-2 cluster</taxon>
        <taxon>Candidatus Methanogasteraceae</taxon>
        <taxon>Candidatus Methanogaster</taxon>
    </lineage>
</organism>
<proteinExistence type="predicted"/>
<dbReference type="InterPro" id="IPR036390">
    <property type="entry name" value="WH_DNA-bd_sf"/>
</dbReference>
<dbReference type="Gene3D" id="1.10.10.10">
    <property type="entry name" value="Winged helix-like DNA-binding domain superfamily/Winged helix DNA-binding domain"/>
    <property type="match status" value="1"/>
</dbReference>
<evidence type="ECO:0000313" key="3">
    <source>
        <dbReference type="EMBL" id="QNO47813.1"/>
    </source>
</evidence>
<accession>A0A7G9YCG8</accession>
<evidence type="ECO:0000313" key="2">
    <source>
        <dbReference type="EMBL" id="QNO45702.1"/>
    </source>
</evidence>
<protein>
    <submittedName>
        <fullName evidence="2">Methanogenesis regulatory protein FilR1</fullName>
    </submittedName>
</protein>
<reference evidence="2" key="1">
    <citation type="submission" date="2020-06" db="EMBL/GenBank/DDBJ databases">
        <title>Unique genomic features of the anaerobic methanotrophic archaea.</title>
        <authorList>
            <person name="Chadwick G.L."/>
            <person name="Skennerton C.T."/>
            <person name="Laso-Perez R."/>
            <person name="Leu A.O."/>
            <person name="Speth D.R."/>
            <person name="Yu H."/>
            <person name="Morgan-Lang C."/>
            <person name="Hatzenpichler R."/>
            <person name="Goudeau D."/>
            <person name="Malmstrom R."/>
            <person name="Brazelton W.J."/>
            <person name="Woyke T."/>
            <person name="Hallam S.J."/>
            <person name="Tyson G.W."/>
            <person name="Wegener G."/>
            <person name="Boetius A."/>
            <person name="Orphan V."/>
        </authorList>
    </citation>
    <scope>NUCLEOTIDE SEQUENCE</scope>
</reference>
<dbReference type="SUPFAM" id="SSF46785">
    <property type="entry name" value="Winged helix' DNA-binding domain"/>
    <property type="match status" value="1"/>
</dbReference>
<dbReference type="Pfam" id="PF08350">
    <property type="entry name" value="FilR1_middle"/>
    <property type="match status" value="1"/>
</dbReference>
<dbReference type="InterPro" id="IPR013561">
    <property type="entry name" value="FilR1_middle_dom"/>
</dbReference>
<dbReference type="EMBL" id="MT631276">
    <property type="protein sequence ID" value="QNO47813.1"/>
    <property type="molecule type" value="Genomic_DNA"/>
</dbReference>
<dbReference type="InterPro" id="IPR016490">
    <property type="entry name" value="Tscrpt_reg_HTH_AF0396-typ3"/>
</dbReference>
<dbReference type="EMBL" id="MT631145">
    <property type="protein sequence ID" value="QNO45702.1"/>
    <property type="molecule type" value="Genomic_DNA"/>
</dbReference>
<dbReference type="AlphaFoldDB" id="A0A7G9YCG8"/>
<evidence type="ECO:0000259" key="1">
    <source>
        <dbReference type="Pfam" id="PF08350"/>
    </source>
</evidence>
<sequence length="274" mass="31583">MGAETDYDEVKDELKFLSTSGVRVKILISLNNENLTTDQLKDKFGYRTSTILPVLAELKSKNLIDQDNRDYGLTSLGKFYSLLLINNIEMLKMLMDHETFWLNHEVQKIPEPFLSRIGSLNNSQIVGDTSANPFETHEKFVGMLEGCHVVRGVSPILYPDYPDLFKRLINSKADVWLLVTREVFELMRVKYDDVLQDVINEPNFSLRTTRDEIRTAFTITDKFLSLGLYRTDGRYDFGTDLISEDAAAIEWGNALFEYYWKQSTDVTLQDLDCD</sequence>
<dbReference type="PIRSF" id="PIRSF006692">
    <property type="entry name" value="TF_HTH_AF0396_prd"/>
    <property type="match status" value="1"/>
</dbReference>
<dbReference type="InterPro" id="IPR036388">
    <property type="entry name" value="WH-like_DNA-bd_sf"/>
</dbReference>